<dbReference type="EMBL" id="QNUF01000002">
    <property type="protein sequence ID" value="REC78242.1"/>
    <property type="molecule type" value="Genomic_DNA"/>
</dbReference>
<evidence type="ECO:0000313" key="3">
    <source>
        <dbReference type="Proteomes" id="UP000256491"/>
    </source>
</evidence>
<proteinExistence type="predicted"/>
<keyword evidence="1" id="KW-0732">Signal</keyword>
<evidence type="ECO:0008006" key="4">
    <source>
        <dbReference type="Google" id="ProtNLM"/>
    </source>
</evidence>
<gene>
    <name evidence="2" type="ORF">DRF57_02070</name>
</gene>
<evidence type="ECO:0000313" key="2">
    <source>
        <dbReference type="EMBL" id="REC78242.1"/>
    </source>
</evidence>
<comment type="caution">
    <text evidence="2">The sequence shown here is derived from an EMBL/GenBank/DDBJ whole genome shotgun (WGS) entry which is preliminary data.</text>
</comment>
<keyword evidence="3" id="KW-1185">Reference proteome</keyword>
<evidence type="ECO:0000256" key="1">
    <source>
        <dbReference type="SAM" id="SignalP"/>
    </source>
</evidence>
<protein>
    <recommendedName>
        <fullName evidence="4">Cell wall anchor protein</fullName>
    </recommendedName>
</protein>
<organism evidence="2 3">
    <name type="scientific">Chryseobacterium rhizosphaerae</name>
    <dbReference type="NCBI Taxonomy" id="395937"/>
    <lineage>
        <taxon>Bacteria</taxon>
        <taxon>Pseudomonadati</taxon>
        <taxon>Bacteroidota</taxon>
        <taxon>Flavobacteriia</taxon>
        <taxon>Flavobacteriales</taxon>
        <taxon>Weeksellaceae</taxon>
        <taxon>Chryseobacterium group</taxon>
        <taxon>Chryseobacterium</taxon>
    </lineage>
</organism>
<sequence length="245" mass="27035">MKKMLSALSVLSVCLLSAQLYIPGTPSVSTNTNVGINTASPQGSLDINANGNIPVIRGNGGYIPTGLRFIDDSYTQQGNVKEWAIWKGNQWAKGLAFMRYDAVDYCATGICDAPLFLHDNGNIGMGSLNPDAKLTVKGKIHAEEIKVDLNVPADYVFQKYYTGASSLKPEYTIPTLEDVEKFTKENNHLPNIPSAKEIQEKGLNVGEMSNLLLQKIEELTLYTIEQNKLIKEQQKRIEALEQAKK</sequence>
<dbReference type="Proteomes" id="UP000256491">
    <property type="component" value="Unassembled WGS sequence"/>
</dbReference>
<reference evidence="2 3" key="1">
    <citation type="journal article" date="2010" name="Syst. Appl. Microbiol.">
        <title>Four new species of Chryseobacterium from the rhizosphere of coastal sand dune plants, Chryseobacterium elymi sp. nov., Chryseobacterium hagamense sp. nov., Chryseobacterium lathyri sp. nov. and Chryseobacterium rhizosphaerae sp. nov.</title>
        <authorList>
            <person name="Cho S.H."/>
            <person name="Lee K.S."/>
            <person name="Shin D.S."/>
            <person name="Han J.H."/>
            <person name="Park K.S."/>
            <person name="Lee C.H."/>
            <person name="Park K.H."/>
            <person name="Kim S.B."/>
        </authorList>
    </citation>
    <scope>NUCLEOTIDE SEQUENCE [LARGE SCALE GENOMIC DNA]</scope>
    <source>
        <strain evidence="2 3">KCTC 22548</strain>
    </source>
</reference>
<feature type="chain" id="PRO_5045620365" description="Cell wall anchor protein" evidence="1">
    <location>
        <begin position="19"/>
        <end position="245"/>
    </location>
</feature>
<name>A0ABX9IQ56_9FLAO</name>
<feature type="signal peptide" evidence="1">
    <location>
        <begin position="1"/>
        <end position="18"/>
    </location>
</feature>
<dbReference type="RefSeq" id="WP_115916657.1">
    <property type="nucleotide sequence ID" value="NZ_BJYH01000006.1"/>
</dbReference>
<accession>A0ABX9IQ56</accession>